<dbReference type="Proteomes" id="UP000831880">
    <property type="component" value="Chromosome"/>
</dbReference>
<gene>
    <name evidence="1" type="ORF">MUO14_08090</name>
</gene>
<evidence type="ECO:0000313" key="2">
    <source>
        <dbReference type="Proteomes" id="UP000831880"/>
    </source>
</evidence>
<keyword evidence="2" id="KW-1185">Reference proteome</keyword>
<evidence type="ECO:0000313" key="1">
    <source>
        <dbReference type="EMBL" id="UOQ94875.1"/>
    </source>
</evidence>
<organism evidence="1 2">
    <name type="scientific">Halobacillus shinanisalinarum</name>
    <dbReference type="NCBI Taxonomy" id="2932258"/>
    <lineage>
        <taxon>Bacteria</taxon>
        <taxon>Bacillati</taxon>
        <taxon>Bacillota</taxon>
        <taxon>Bacilli</taxon>
        <taxon>Bacillales</taxon>
        <taxon>Bacillaceae</taxon>
        <taxon>Halobacillus</taxon>
    </lineage>
</organism>
<name>A0ABY4H443_9BACI</name>
<dbReference type="EMBL" id="CP095074">
    <property type="protein sequence ID" value="UOQ94875.1"/>
    <property type="molecule type" value="Genomic_DNA"/>
</dbReference>
<accession>A0ABY4H443</accession>
<sequence length="47" mass="5568">MEKQGYVSLWIGNIQDFLPSPFLNDFAIDIDDFDEDFFEKVIPKLEK</sequence>
<dbReference type="RefSeq" id="WP_244754731.1">
    <property type="nucleotide sequence ID" value="NZ_CP095074.1"/>
</dbReference>
<protein>
    <submittedName>
        <fullName evidence="1">Uncharacterized protein</fullName>
    </submittedName>
</protein>
<reference evidence="1 2" key="1">
    <citation type="submission" date="2022-04" db="EMBL/GenBank/DDBJ databases">
        <title>Halobacillus sp. isolated from saltern.</title>
        <authorList>
            <person name="Won M."/>
            <person name="Lee C.-M."/>
            <person name="Woen H.-Y."/>
            <person name="Kwon S.-W."/>
        </authorList>
    </citation>
    <scope>NUCLEOTIDE SEQUENCE [LARGE SCALE GENOMIC DNA]</scope>
    <source>
        <strain evidence="1 2">SSTM10-2</strain>
    </source>
</reference>
<proteinExistence type="predicted"/>